<keyword evidence="1" id="KW-0812">Transmembrane</keyword>
<dbReference type="Proteomes" id="UP001177160">
    <property type="component" value="Unassembled WGS sequence"/>
</dbReference>
<evidence type="ECO:0000313" key="2">
    <source>
        <dbReference type="EMBL" id="MCV2231767.1"/>
    </source>
</evidence>
<keyword evidence="1" id="KW-1133">Transmembrane helix</keyword>
<protein>
    <submittedName>
        <fullName evidence="2">Uncharacterized protein</fullName>
    </submittedName>
</protein>
<organism evidence="2 3">
    <name type="scientific">Paracholeplasma manati</name>
    <dbReference type="NCBI Taxonomy" id="591373"/>
    <lineage>
        <taxon>Bacteria</taxon>
        <taxon>Bacillati</taxon>
        <taxon>Mycoplasmatota</taxon>
        <taxon>Mollicutes</taxon>
        <taxon>Acholeplasmatales</taxon>
        <taxon>Acholeplasmataceae</taxon>
        <taxon>Paracholeplasma</taxon>
    </lineage>
</organism>
<comment type="caution">
    <text evidence="2">The sequence shown here is derived from an EMBL/GenBank/DDBJ whole genome shotgun (WGS) entry which is preliminary data.</text>
</comment>
<proteinExistence type="predicted"/>
<feature type="transmembrane region" description="Helical" evidence="1">
    <location>
        <begin position="49"/>
        <end position="67"/>
    </location>
</feature>
<accession>A0ABT2Y5M3</accession>
<keyword evidence="3" id="KW-1185">Reference proteome</keyword>
<name>A0ABT2Y5M3_9MOLU</name>
<dbReference type="RefSeq" id="WP_263607920.1">
    <property type="nucleotide sequence ID" value="NZ_JAOVQM010000002.1"/>
</dbReference>
<feature type="transmembrane region" description="Helical" evidence="1">
    <location>
        <begin position="14"/>
        <end position="37"/>
    </location>
</feature>
<sequence>MDYEFKLTSRFFEVFWFLLISIIVLSVVCIILLIFRNKIMSNDNISGKGIFYFSLIVCLFFNGWLIYKFIPYGQDLQYVRTNEFSYITGEVVGYNKREAIGDIAVTYKYSQPIIFDGENRVVLDVNDTELNKTYSLIYLKHTKIAIIIEIH</sequence>
<dbReference type="EMBL" id="JAOVQM010000002">
    <property type="protein sequence ID" value="MCV2231767.1"/>
    <property type="molecule type" value="Genomic_DNA"/>
</dbReference>
<reference evidence="2" key="1">
    <citation type="submission" date="2022-09" db="EMBL/GenBank/DDBJ databases">
        <title>Novel Mycoplasma species identified in domestic and wild animals.</title>
        <authorList>
            <person name="Volokhov D.V."/>
            <person name="Furtak V.A."/>
            <person name="Zagorodnyaya T.A."/>
        </authorList>
    </citation>
    <scope>NUCLEOTIDE SEQUENCE</scope>
    <source>
        <strain evidence="2">Oakley</strain>
    </source>
</reference>
<gene>
    <name evidence="2" type="ORF">N7548_02895</name>
</gene>
<keyword evidence="1" id="KW-0472">Membrane</keyword>
<evidence type="ECO:0000313" key="3">
    <source>
        <dbReference type="Proteomes" id="UP001177160"/>
    </source>
</evidence>
<evidence type="ECO:0000256" key="1">
    <source>
        <dbReference type="SAM" id="Phobius"/>
    </source>
</evidence>